<dbReference type="OMA" id="YKFCVAS"/>
<organism evidence="6 7">
    <name type="scientific">Kalanchoe fedtschenkoi</name>
    <name type="common">Lavender scallops</name>
    <name type="synonym">South American air plant</name>
    <dbReference type="NCBI Taxonomy" id="63787"/>
    <lineage>
        <taxon>Eukaryota</taxon>
        <taxon>Viridiplantae</taxon>
        <taxon>Streptophyta</taxon>
        <taxon>Embryophyta</taxon>
        <taxon>Tracheophyta</taxon>
        <taxon>Spermatophyta</taxon>
        <taxon>Magnoliopsida</taxon>
        <taxon>eudicotyledons</taxon>
        <taxon>Gunneridae</taxon>
        <taxon>Pentapetalae</taxon>
        <taxon>Saxifragales</taxon>
        <taxon>Crassulaceae</taxon>
        <taxon>Kalanchoe</taxon>
    </lineage>
</organism>
<evidence type="ECO:0000256" key="4">
    <source>
        <dbReference type="SAM" id="SignalP"/>
    </source>
</evidence>
<dbReference type="SMART" id="SM00856">
    <property type="entry name" value="PMEI"/>
    <property type="match status" value="1"/>
</dbReference>
<feature type="signal peptide" evidence="4">
    <location>
        <begin position="1"/>
        <end position="20"/>
    </location>
</feature>
<evidence type="ECO:0000259" key="5">
    <source>
        <dbReference type="SMART" id="SM00856"/>
    </source>
</evidence>
<evidence type="ECO:0000256" key="3">
    <source>
        <dbReference type="ARBA" id="ARBA00038471"/>
    </source>
</evidence>
<evidence type="ECO:0000256" key="2">
    <source>
        <dbReference type="ARBA" id="ARBA00023157"/>
    </source>
</evidence>
<dbReference type="Gene3D" id="1.20.140.40">
    <property type="entry name" value="Invertase/pectin methylesterase inhibitor family protein"/>
    <property type="match status" value="1"/>
</dbReference>
<evidence type="ECO:0000313" key="7">
    <source>
        <dbReference type="Proteomes" id="UP000594263"/>
    </source>
</evidence>
<protein>
    <recommendedName>
        <fullName evidence="5">Pectinesterase inhibitor domain-containing protein</fullName>
    </recommendedName>
</protein>
<dbReference type="PANTHER" id="PTHR35357">
    <property type="entry name" value="OS02G0537100 PROTEIN"/>
    <property type="match status" value="1"/>
</dbReference>
<dbReference type="FunFam" id="1.20.140.40:FF:000002">
    <property type="entry name" value="Putative invertase inhibitor"/>
    <property type="match status" value="1"/>
</dbReference>
<dbReference type="NCBIfam" id="TIGR01614">
    <property type="entry name" value="PME_inhib"/>
    <property type="match status" value="1"/>
</dbReference>
<dbReference type="InterPro" id="IPR034088">
    <property type="entry name" value="Pla_a_1-like"/>
</dbReference>
<dbReference type="GO" id="GO:0004857">
    <property type="term" value="F:enzyme inhibitor activity"/>
    <property type="evidence" value="ECO:0007669"/>
    <property type="project" value="InterPro"/>
</dbReference>
<dbReference type="Proteomes" id="UP000594263">
    <property type="component" value="Unplaced"/>
</dbReference>
<keyword evidence="2" id="KW-1015">Disulfide bond</keyword>
<keyword evidence="7" id="KW-1185">Reference proteome</keyword>
<dbReference type="InterPro" id="IPR006501">
    <property type="entry name" value="Pectinesterase_inhib_dom"/>
</dbReference>
<evidence type="ECO:0000313" key="6">
    <source>
        <dbReference type="EnsemblPlants" id="Kaladp0079s0041.1.v1.1.CDS.1"/>
    </source>
</evidence>
<comment type="similarity">
    <text evidence="3">Belongs to the PMEI family.</text>
</comment>
<feature type="domain" description="Pectinesterase inhibitor" evidence="5">
    <location>
        <begin position="23"/>
        <end position="176"/>
    </location>
</feature>
<feature type="chain" id="PRO_5029779249" description="Pectinesterase inhibitor domain-containing protein" evidence="4">
    <location>
        <begin position="21"/>
        <end position="181"/>
    </location>
</feature>
<sequence>MLPFYSSLLLFLAFSTTGGAVDMSNALIPKLCSNSSSTDPNINYGFCTTSLQAAPDSPCAGLRKLGTISIRLVKFNATNTRCYIKKLLKNRRKLHPFVRQCLDDCYELYSDALPTARKAAKAYAARNYVDANIELSSVADAPLTCEQGFADKKGIKSPLTKRNEQLFQLSAVALSMINTLQ</sequence>
<reference evidence="6" key="1">
    <citation type="submission" date="2021-01" db="UniProtKB">
        <authorList>
            <consortium name="EnsemblPlants"/>
        </authorList>
    </citation>
    <scope>IDENTIFICATION</scope>
</reference>
<keyword evidence="1 4" id="KW-0732">Signal</keyword>
<dbReference type="InterPro" id="IPR035513">
    <property type="entry name" value="Invertase/methylesterase_inhib"/>
</dbReference>
<dbReference type="Gramene" id="Kaladp0079s0041.1.v1.1">
    <property type="protein sequence ID" value="Kaladp0079s0041.1.v1.1.CDS.1"/>
    <property type="gene ID" value="Kaladp0079s0041.v1.1"/>
</dbReference>
<dbReference type="AlphaFoldDB" id="A0A7N0URU8"/>
<proteinExistence type="inferred from homology"/>
<dbReference type="CDD" id="cd15795">
    <property type="entry name" value="PMEI-Pla_a_1_like"/>
    <property type="match status" value="1"/>
</dbReference>
<dbReference type="PANTHER" id="PTHR35357:SF17">
    <property type="entry name" value="PECTINESTERASE INHIBITOR 12"/>
    <property type="match status" value="1"/>
</dbReference>
<dbReference type="Pfam" id="PF04043">
    <property type="entry name" value="PMEI"/>
    <property type="match status" value="1"/>
</dbReference>
<name>A0A7N0URU8_KALFE</name>
<dbReference type="EnsemblPlants" id="Kaladp0079s0041.1.v1.1">
    <property type="protein sequence ID" value="Kaladp0079s0041.1.v1.1.CDS.1"/>
    <property type="gene ID" value="Kaladp0079s0041.v1.1"/>
</dbReference>
<dbReference type="SUPFAM" id="SSF101148">
    <property type="entry name" value="Plant invertase/pectin methylesterase inhibitor"/>
    <property type="match status" value="1"/>
</dbReference>
<dbReference type="GO" id="GO:0005576">
    <property type="term" value="C:extracellular region"/>
    <property type="evidence" value="ECO:0007669"/>
    <property type="project" value="UniProtKB-ARBA"/>
</dbReference>
<evidence type="ECO:0000256" key="1">
    <source>
        <dbReference type="ARBA" id="ARBA00022729"/>
    </source>
</evidence>
<accession>A0A7N0URU8</accession>